<dbReference type="AlphaFoldDB" id="A0A4U6SXX1"/>
<name>A0A4U6SXX1_SETVI</name>
<accession>A0A4U6SXX1</accession>
<keyword evidence="2" id="KW-1185">Reference proteome</keyword>
<proteinExistence type="predicted"/>
<dbReference type="Proteomes" id="UP000298652">
    <property type="component" value="Chromosome 9"/>
</dbReference>
<sequence>MLAGSCSKMLTAVPVAYERTIKVPQVTDYGTVYCDDIWKEQAHLSYSRQFCNEQEALDGQSDSSFSNLNAVSERREIGYGCHIYSRHIYIDRYLEQSEFQFYLIILSSDLFSVLLWKQWL</sequence>
<evidence type="ECO:0000313" key="2">
    <source>
        <dbReference type="Proteomes" id="UP000298652"/>
    </source>
</evidence>
<gene>
    <name evidence="1" type="ORF">SEVIR_9G258301v2</name>
</gene>
<reference evidence="1" key="1">
    <citation type="submission" date="2019-03" db="EMBL/GenBank/DDBJ databases">
        <title>WGS assembly of Setaria viridis.</title>
        <authorList>
            <person name="Huang P."/>
            <person name="Jenkins J."/>
            <person name="Grimwood J."/>
            <person name="Barry K."/>
            <person name="Healey A."/>
            <person name="Mamidi S."/>
            <person name="Sreedasyam A."/>
            <person name="Shu S."/>
            <person name="Feldman M."/>
            <person name="Wu J."/>
            <person name="Yu Y."/>
            <person name="Chen C."/>
            <person name="Johnson J."/>
            <person name="Rokhsar D."/>
            <person name="Baxter I."/>
            <person name="Schmutz J."/>
            <person name="Brutnell T."/>
            <person name="Kellogg E."/>
        </authorList>
    </citation>
    <scope>NUCLEOTIDE SEQUENCE [LARGE SCALE GENOMIC DNA]</scope>
</reference>
<organism evidence="1 2">
    <name type="scientific">Setaria viridis</name>
    <name type="common">Green bristlegrass</name>
    <name type="synonym">Setaria italica subsp. viridis</name>
    <dbReference type="NCBI Taxonomy" id="4556"/>
    <lineage>
        <taxon>Eukaryota</taxon>
        <taxon>Viridiplantae</taxon>
        <taxon>Streptophyta</taxon>
        <taxon>Embryophyta</taxon>
        <taxon>Tracheophyta</taxon>
        <taxon>Spermatophyta</taxon>
        <taxon>Magnoliopsida</taxon>
        <taxon>Liliopsida</taxon>
        <taxon>Poales</taxon>
        <taxon>Poaceae</taxon>
        <taxon>PACMAD clade</taxon>
        <taxon>Panicoideae</taxon>
        <taxon>Panicodae</taxon>
        <taxon>Paniceae</taxon>
        <taxon>Cenchrinae</taxon>
        <taxon>Setaria</taxon>
    </lineage>
</organism>
<dbReference type="Gramene" id="TKV93879">
    <property type="protein sequence ID" value="TKV93879"/>
    <property type="gene ID" value="SEVIR_9G258301v2"/>
</dbReference>
<protein>
    <submittedName>
        <fullName evidence="1">Uncharacterized protein</fullName>
    </submittedName>
</protein>
<evidence type="ECO:0000313" key="1">
    <source>
        <dbReference type="EMBL" id="TKV93879.1"/>
    </source>
</evidence>
<dbReference type="EMBL" id="CM016560">
    <property type="protein sequence ID" value="TKV93879.1"/>
    <property type="molecule type" value="Genomic_DNA"/>
</dbReference>